<sequence>MYAQLLLGIAMLLMAFGHWRGKATLIRSSIRDVLSGEALRSYQRSLALPYTCLGILFIVMGLVEKQRGLQGLVFVMVYILLALVPILWAIRNNKKHLGRYW</sequence>
<dbReference type="EMBL" id="JBJURJ010000004">
    <property type="protein sequence ID" value="MFM9328310.1"/>
    <property type="molecule type" value="Genomic_DNA"/>
</dbReference>
<proteinExistence type="predicted"/>
<evidence type="ECO:0000313" key="1">
    <source>
        <dbReference type="EMBL" id="MFM9328310.1"/>
    </source>
</evidence>
<name>A0ACC7NVX1_9BACL</name>
<reference evidence="1" key="1">
    <citation type="submission" date="2024-12" db="EMBL/GenBank/DDBJ databases">
        <authorList>
            <person name="Wu N."/>
        </authorList>
    </citation>
    <scope>NUCLEOTIDE SEQUENCE</scope>
    <source>
        <strain evidence="1">P15</strain>
    </source>
</reference>
<keyword evidence="2" id="KW-1185">Reference proteome</keyword>
<comment type="caution">
    <text evidence="1">The sequence shown here is derived from an EMBL/GenBank/DDBJ whole genome shotgun (WGS) entry which is preliminary data.</text>
</comment>
<gene>
    <name evidence="1" type="ORF">ACI1P1_08440</name>
</gene>
<protein>
    <submittedName>
        <fullName evidence="1">Uncharacterized protein</fullName>
    </submittedName>
</protein>
<organism evidence="1 2">
    <name type="scientific">Paenibacillus mesotrionivorans</name>
    <dbReference type="NCBI Taxonomy" id="3160968"/>
    <lineage>
        <taxon>Bacteria</taxon>
        <taxon>Bacillati</taxon>
        <taxon>Bacillota</taxon>
        <taxon>Bacilli</taxon>
        <taxon>Bacillales</taxon>
        <taxon>Paenibacillaceae</taxon>
        <taxon>Paenibacillus</taxon>
    </lineage>
</organism>
<accession>A0ACC7NVX1</accession>
<dbReference type="Proteomes" id="UP001631969">
    <property type="component" value="Unassembled WGS sequence"/>
</dbReference>
<evidence type="ECO:0000313" key="2">
    <source>
        <dbReference type="Proteomes" id="UP001631969"/>
    </source>
</evidence>